<protein>
    <submittedName>
        <fullName evidence="1">Uncharacterized protein</fullName>
    </submittedName>
</protein>
<dbReference type="InterPro" id="IPR029035">
    <property type="entry name" value="DHS-like_NAD/FAD-binding_dom"/>
</dbReference>
<dbReference type="Pfam" id="PF02146">
    <property type="entry name" value="SIR2"/>
    <property type="match status" value="1"/>
</dbReference>
<evidence type="ECO:0000313" key="2">
    <source>
        <dbReference type="Proteomes" id="UP001153148"/>
    </source>
</evidence>
<sequence>MFSCVFVGSFATASCMQCKYKVTADDIRADIFAQRIPICSRCSGGALPSFNSSGFDYKQESQKGSIPADIPQVLINREPLPHFNFDVELLGDSDVIINQMCH</sequence>
<dbReference type="Gene3D" id="3.40.50.1220">
    <property type="entry name" value="TPP-binding domain"/>
    <property type="match status" value="2"/>
</dbReference>
<proteinExistence type="predicted"/>
<dbReference type="Proteomes" id="UP001153148">
    <property type="component" value="Unassembled WGS sequence"/>
</dbReference>
<gene>
    <name evidence="1" type="ORF">TPAB3V08_LOCUS12050</name>
</gene>
<reference evidence="1" key="1">
    <citation type="submission" date="2021-03" db="EMBL/GenBank/DDBJ databases">
        <authorList>
            <person name="Tran Van P."/>
        </authorList>
    </citation>
    <scope>NUCLEOTIDE SEQUENCE</scope>
</reference>
<name>A0ABN7PD48_TIMPD</name>
<evidence type="ECO:0000313" key="1">
    <source>
        <dbReference type="EMBL" id="CAG2065106.1"/>
    </source>
</evidence>
<accession>A0ABN7PD48</accession>
<dbReference type="SUPFAM" id="SSF52467">
    <property type="entry name" value="DHS-like NAD/FAD-binding domain"/>
    <property type="match status" value="1"/>
</dbReference>
<feature type="non-terminal residue" evidence="1">
    <location>
        <position position="102"/>
    </location>
</feature>
<keyword evidence="2" id="KW-1185">Reference proteome</keyword>
<dbReference type="EMBL" id="CAJPIN010039806">
    <property type="protein sequence ID" value="CAG2065106.1"/>
    <property type="molecule type" value="Genomic_DNA"/>
</dbReference>
<dbReference type="InterPro" id="IPR003000">
    <property type="entry name" value="Sirtuin"/>
</dbReference>
<organism evidence="1 2">
    <name type="scientific">Timema podura</name>
    <name type="common">Walking stick</name>
    <dbReference type="NCBI Taxonomy" id="61482"/>
    <lineage>
        <taxon>Eukaryota</taxon>
        <taxon>Metazoa</taxon>
        <taxon>Ecdysozoa</taxon>
        <taxon>Arthropoda</taxon>
        <taxon>Hexapoda</taxon>
        <taxon>Insecta</taxon>
        <taxon>Pterygota</taxon>
        <taxon>Neoptera</taxon>
        <taxon>Polyneoptera</taxon>
        <taxon>Phasmatodea</taxon>
        <taxon>Timematodea</taxon>
        <taxon>Timematoidea</taxon>
        <taxon>Timematidae</taxon>
        <taxon>Timema</taxon>
    </lineage>
</organism>
<comment type="caution">
    <text evidence="1">The sequence shown here is derived from an EMBL/GenBank/DDBJ whole genome shotgun (WGS) entry which is preliminary data.</text>
</comment>